<dbReference type="WBParaSite" id="PTRK_0000178900.1">
    <property type="protein sequence ID" value="PTRK_0000178900.1"/>
    <property type="gene ID" value="PTRK_0000178900"/>
</dbReference>
<dbReference type="InterPro" id="IPR011043">
    <property type="entry name" value="Gal_Oxase/kelch_b-propeller"/>
</dbReference>
<keyword evidence="3" id="KW-0677">Repeat</keyword>
<dbReference type="STRING" id="131310.A0A0N4Z468"/>
<evidence type="ECO:0000256" key="2">
    <source>
        <dbReference type="ARBA" id="ARBA00022723"/>
    </source>
</evidence>
<dbReference type="SUPFAM" id="SSF57667">
    <property type="entry name" value="beta-beta-alpha zinc fingers"/>
    <property type="match status" value="1"/>
</dbReference>
<keyword evidence="9" id="KW-1185">Reference proteome</keyword>
<evidence type="ECO:0000313" key="10">
    <source>
        <dbReference type="WBParaSite" id="PTRK_0000178900.1"/>
    </source>
</evidence>
<dbReference type="Proteomes" id="UP000038045">
    <property type="component" value="Unplaced"/>
</dbReference>
<feature type="region of interest" description="Disordered" evidence="7">
    <location>
        <begin position="542"/>
        <end position="567"/>
    </location>
</feature>
<dbReference type="Gene3D" id="3.30.710.10">
    <property type="entry name" value="Potassium Channel Kv1.1, Chain A"/>
    <property type="match status" value="1"/>
</dbReference>
<dbReference type="InterPro" id="IPR036236">
    <property type="entry name" value="Znf_C2H2_sf"/>
</dbReference>
<keyword evidence="5" id="KW-0862">Zinc</keyword>
<dbReference type="PANTHER" id="PTHR24412:SF489">
    <property type="entry name" value="RING FINGER DOMAIN AND KELCH REPEAT-CONTAINING PROTEIN DDB_G0271372"/>
    <property type="match status" value="1"/>
</dbReference>
<keyword evidence="2" id="KW-0479">Metal-binding</keyword>
<dbReference type="InterPro" id="IPR015915">
    <property type="entry name" value="Kelch-typ_b-propeller"/>
</dbReference>
<feature type="domain" description="C2H2-type" evidence="8">
    <location>
        <begin position="1118"/>
        <end position="1145"/>
    </location>
</feature>
<evidence type="ECO:0000256" key="6">
    <source>
        <dbReference type="PROSITE-ProRule" id="PRU00042"/>
    </source>
</evidence>
<dbReference type="SUPFAM" id="SSF50965">
    <property type="entry name" value="Galactose oxidase, central domain"/>
    <property type="match status" value="1"/>
</dbReference>
<feature type="domain" description="C2H2-type" evidence="8">
    <location>
        <begin position="1088"/>
        <end position="1117"/>
    </location>
</feature>
<dbReference type="PROSITE" id="PS00028">
    <property type="entry name" value="ZINC_FINGER_C2H2_1"/>
    <property type="match status" value="2"/>
</dbReference>
<dbReference type="FunFam" id="3.30.160.60:FF:000072">
    <property type="entry name" value="zinc finger protein 143 isoform X1"/>
    <property type="match status" value="1"/>
</dbReference>
<dbReference type="SMART" id="SM00612">
    <property type="entry name" value="Kelch"/>
    <property type="match status" value="5"/>
</dbReference>
<dbReference type="Pfam" id="PF24681">
    <property type="entry name" value="Kelch_KLHDC2_KLHL20_DRC7"/>
    <property type="match status" value="1"/>
</dbReference>
<dbReference type="GO" id="GO:0008270">
    <property type="term" value="F:zinc ion binding"/>
    <property type="evidence" value="ECO:0007669"/>
    <property type="project" value="UniProtKB-KW"/>
</dbReference>
<dbReference type="PANTHER" id="PTHR24412">
    <property type="entry name" value="KELCH PROTEIN"/>
    <property type="match status" value="1"/>
</dbReference>
<dbReference type="Gene3D" id="3.30.160.60">
    <property type="entry name" value="Classic Zinc Finger"/>
    <property type="match status" value="2"/>
</dbReference>
<dbReference type="AlphaFoldDB" id="A0A0N4Z468"/>
<sequence>MSDYVDSNFINRLPLTDPIPYLEEFRKLLLTMHYEDGIFMCAANQQCYGNKLVLSLFSNVIKAAILDTSNDSNANIIKIETISEYEFKVFKYFVYQNEFLPAEDMCLYYELSHVFKSEFLLEAVYRYVSKEKDDLDELLNFLRVQFLRQDKGLLQVILSARKISLEKLRTSTTVMLMEMEQLQRIDYKALIKSWNCLDALTFIECWIHGDYSKRSVYKGMLYCNVDLSTFDTHGVLTLPSNIFYNIINLCKAEEQLSYVQQFKNLRAGIYSYKEKNNTYGLYHCDIDYFRCHNIKKLTMEKGDGPWFEFVINWFSFNEAVNIKYLPEMLNYLDFTKLDRSFVERWIENNPTIKNNKDVYRFFINKIYGFKYIMDNYSINQYGNALNNDDVSVLKRNGIESTSQISNDGMFGESTQMPNMYIEEETEIYGNNLSKDTVFAKYLSDDTNSTIECDKLYADIDIKEMRNVSEVSCSTSSEEKIYYGPEVAVSQLNNNVDEVEDDVFIEAKEDQKVKSKICPKRNVSVKRVSTQSLPEPELYGNRRARRSANQSLRSKKDSVQSETKMPIFRSKKRSTEDVKVLMVGGESGISKEELKPARNLFYSSIKGEYEYFAELNRDRTLTKICKYEDNLFAVGGKNYVNNKWDSALELLLYNKEKNAWIEMDVCLDYDRAEHDISVINDKMYIIGGNIEKEDKYGVLMYDFNTERFTPIESSSNEIVYQHTNIVKNNAIYIVGGYKGNQTKLIQFFDPRIGRFELLPTPVCSHLQSATVLYNDIIYCVGGRKGSKSTSNPSSNLDFFDIRSGKWGSLAQLPTARYACGGSIIDDEIYVFGGACKNGGTLKIVEKYDIQSDRWYPVRSSMDLFFNTSSSKYSENFDVSTDMKEDNLFSKELSSKDTFMALTPPMSSFDRSPPNEDTEYKKSETYDFHKSFMSTNIMDNNNSTFDSFLTLLQKNLYANNTNVENRNNVYENNFKLFEDITNDFPNNNSINNLTSQYRISFIQNMLSVMMSNQMITSNETSTNNIQPQLFIPTQNDLSSIINNGQILNKLTKEQELSLLKISSNQKPVKKVQSNRLLLSQNSEINDEKPYKCDYHNCFKTFANKHLLKKHQFTHTGIRPHGCTFCGKRFSRRDNCLRHERSHINEFARLF</sequence>
<name>A0A0N4Z468_PARTI</name>
<organism evidence="9 10">
    <name type="scientific">Parastrongyloides trichosuri</name>
    <name type="common">Possum-specific nematode worm</name>
    <dbReference type="NCBI Taxonomy" id="131310"/>
    <lineage>
        <taxon>Eukaryota</taxon>
        <taxon>Metazoa</taxon>
        <taxon>Ecdysozoa</taxon>
        <taxon>Nematoda</taxon>
        <taxon>Chromadorea</taxon>
        <taxon>Rhabditida</taxon>
        <taxon>Tylenchina</taxon>
        <taxon>Panagrolaimomorpha</taxon>
        <taxon>Strongyloidoidea</taxon>
        <taxon>Strongyloididae</taxon>
        <taxon>Parastrongyloides</taxon>
    </lineage>
</organism>
<evidence type="ECO:0000256" key="5">
    <source>
        <dbReference type="ARBA" id="ARBA00022833"/>
    </source>
</evidence>
<dbReference type="SMART" id="SM00355">
    <property type="entry name" value="ZnF_C2H2"/>
    <property type="match status" value="2"/>
</dbReference>
<accession>A0A0N4Z468</accession>
<evidence type="ECO:0000256" key="7">
    <source>
        <dbReference type="SAM" id="MobiDB-lite"/>
    </source>
</evidence>
<dbReference type="InterPro" id="IPR013087">
    <property type="entry name" value="Znf_C2H2_type"/>
</dbReference>
<dbReference type="Gene3D" id="2.120.10.80">
    <property type="entry name" value="Kelch-type beta propeller"/>
    <property type="match status" value="1"/>
</dbReference>
<evidence type="ECO:0000313" key="9">
    <source>
        <dbReference type="Proteomes" id="UP000038045"/>
    </source>
</evidence>
<dbReference type="InterPro" id="IPR006652">
    <property type="entry name" value="Kelch_1"/>
</dbReference>
<evidence type="ECO:0000256" key="3">
    <source>
        <dbReference type="ARBA" id="ARBA00022737"/>
    </source>
</evidence>
<keyword evidence="1" id="KW-0880">Kelch repeat</keyword>
<evidence type="ECO:0000259" key="8">
    <source>
        <dbReference type="PROSITE" id="PS50157"/>
    </source>
</evidence>
<proteinExistence type="predicted"/>
<evidence type="ECO:0000256" key="1">
    <source>
        <dbReference type="ARBA" id="ARBA00022441"/>
    </source>
</evidence>
<dbReference type="InterPro" id="IPR011333">
    <property type="entry name" value="SKP1/BTB/POZ_sf"/>
</dbReference>
<dbReference type="SUPFAM" id="SSF54695">
    <property type="entry name" value="POZ domain"/>
    <property type="match status" value="1"/>
</dbReference>
<keyword evidence="4 6" id="KW-0863">Zinc-finger</keyword>
<reference evidence="10" key="1">
    <citation type="submission" date="2017-02" db="UniProtKB">
        <authorList>
            <consortium name="WormBaseParasite"/>
        </authorList>
    </citation>
    <scope>IDENTIFICATION</scope>
</reference>
<protein>
    <submittedName>
        <fullName evidence="10">BTB domain-containing protein</fullName>
    </submittedName>
</protein>
<dbReference type="PROSITE" id="PS50157">
    <property type="entry name" value="ZINC_FINGER_C2H2_2"/>
    <property type="match status" value="2"/>
</dbReference>
<evidence type="ECO:0000256" key="4">
    <source>
        <dbReference type="ARBA" id="ARBA00022771"/>
    </source>
</evidence>